<dbReference type="SUPFAM" id="SSF48264">
    <property type="entry name" value="Cytochrome P450"/>
    <property type="match status" value="1"/>
</dbReference>
<keyword evidence="6" id="KW-0408">Iron</keyword>
<dbReference type="InterPro" id="IPR036396">
    <property type="entry name" value="Cyt_P450_sf"/>
</dbReference>
<keyword evidence="6" id="KW-0479">Metal-binding</keyword>
<comment type="cofactor">
    <cofactor evidence="6">
        <name>heme</name>
        <dbReference type="ChEBI" id="CHEBI:30413"/>
    </cofactor>
</comment>
<dbReference type="InterPro" id="IPR050121">
    <property type="entry name" value="Cytochrome_P450_monoxygenase"/>
</dbReference>
<feature type="binding site" description="axial binding residue" evidence="6">
    <location>
        <position position="455"/>
    </location>
    <ligand>
        <name>heme</name>
        <dbReference type="ChEBI" id="CHEBI:30413"/>
    </ligand>
    <ligandPart>
        <name>Fe</name>
        <dbReference type="ChEBI" id="CHEBI:18248"/>
    </ligandPart>
</feature>
<evidence type="ECO:0000256" key="5">
    <source>
        <dbReference type="ARBA" id="ARBA00079990"/>
    </source>
</evidence>
<evidence type="ECO:0000256" key="2">
    <source>
        <dbReference type="ARBA" id="ARBA00023026"/>
    </source>
</evidence>
<dbReference type="InterPro" id="IPR002401">
    <property type="entry name" value="Cyt_P450_E_grp-I"/>
</dbReference>
<evidence type="ECO:0000256" key="6">
    <source>
        <dbReference type="PIRSR" id="PIRSR602401-1"/>
    </source>
</evidence>
<dbReference type="PANTHER" id="PTHR24305">
    <property type="entry name" value="CYTOCHROME P450"/>
    <property type="match status" value="1"/>
</dbReference>
<accession>A0A6A5YWW2</accession>
<evidence type="ECO:0000313" key="7">
    <source>
        <dbReference type="EMBL" id="KAF2111057.1"/>
    </source>
</evidence>
<evidence type="ECO:0000256" key="1">
    <source>
        <dbReference type="ARBA" id="ARBA00004972"/>
    </source>
</evidence>
<evidence type="ECO:0000256" key="4">
    <source>
        <dbReference type="ARBA" id="ARBA00068222"/>
    </source>
</evidence>
<name>A0A6A5YWW2_9PLEO</name>
<dbReference type="Gene3D" id="1.10.630.10">
    <property type="entry name" value="Cytochrome P450"/>
    <property type="match status" value="1"/>
</dbReference>
<keyword evidence="2" id="KW-0843">Virulence</keyword>
<evidence type="ECO:0000256" key="3">
    <source>
        <dbReference type="ARBA" id="ARBA00067672"/>
    </source>
</evidence>
<dbReference type="PRINTS" id="PR00385">
    <property type="entry name" value="P450"/>
</dbReference>
<keyword evidence="8" id="KW-1185">Reference proteome</keyword>
<dbReference type="Pfam" id="PF00067">
    <property type="entry name" value="p450"/>
    <property type="match status" value="1"/>
</dbReference>
<dbReference type="FunFam" id="1.10.630.10:FF:000076">
    <property type="entry name" value="Cytochrome P450 monooxygenase"/>
    <property type="match status" value="1"/>
</dbReference>
<dbReference type="GO" id="GO:0004497">
    <property type="term" value="F:monooxygenase activity"/>
    <property type="evidence" value="ECO:0007669"/>
    <property type="project" value="InterPro"/>
</dbReference>
<dbReference type="EMBL" id="ML977335">
    <property type="protein sequence ID" value="KAF2111057.1"/>
    <property type="molecule type" value="Genomic_DNA"/>
</dbReference>
<dbReference type="PRINTS" id="PR00463">
    <property type="entry name" value="EP450I"/>
</dbReference>
<proteinExistence type="predicted"/>
<dbReference type="GO" id="GO:0020037">
    <property type="term" value="F:heme binding"/>
    <property type="evidence" value="ECO:0007669"/>
    <property type="project" value="InterPro"/>
</dbReference>
<dbReference type="Proteomes" id="UP000799770">
    <property type="component" value="Unassembled WGS sequence"/>
</dbReference>
<reference evidence="7" key="1">
    <citation type="journal article" date="2020" name="Stud. Mycol.">
        <title>101 Dothideomycetes genomes: a test case for predicting lifestyles and emergence of pathogens.</title>
        <authorList>
            <person name="Haridas S."/>
            <person name="Albert R."/>
            <person name="Binder M."/>
            <person name="Bloem J."/>
            <person name="Labutti K."/>
            <person name="Salamov A."/>
            <person name="Andreopoulos B."/>
            <person name="Baker S."/>
            <person name="Barry K."/>
            <person name="Bills G."/>
            <person name="Bluhm B."/>
            <person name="Cannon C."/>
            <person name="Castanera R."/>
            <person name="Culley D."/>
            <person name="Daum C."/>
            <person name="Ezra D."/>
            <person name="Gonzalez J."/>
            <person name="Henrissat B."/>
            <person name="Kuo A."/>
            <person name="Liang C."/>
            <person name="Lipzen A."/>
            <person name="Lutzoni F."/>
            <person name="Magnuson J."/>
            <person name="Mondo S."/>
            <person name="Nolan M."/>
            <person name="Ohm R."/>
            <person name="Pangilinan J."/>
            <person name="Park H.-J."/>
            <person name="Ramirez L."/>
            <person name="Alfaro M."/>
            <person name="Sun H."/>
            <person name="Tritt A."/>
            <person name="Yoshinaga Y."/>
            <person name="Zwiers L.-H."/>
            <person name="Turgeon B."/>
            <person name="Goodwin S."/>
            <person name="Spatafora J."/>
            <person name="Crous P."/>
            <person name="Grigoriev I."/>
        </authorList>
    </citation>
    <scope>NUCLEOTIDE SEQUENCE</scope>
    <source>
        <strain evidence="7">CBS 627.86</strain>
    </source>
</reference>
<dbReference type="CDD" id="cd11060">
    <property type="entry name" value="CYP57A1-like"/>
    <property type="match status" value="1"/>
</dbReference>
<organism evidence="7 8">
    <name type="scientific">Lophiotrema nucula</name>
    <dbReference type="NCBI Taxonomy" id="690887"/>
    <lineage>
        <taxon>Eukaryota</taxon>
        <taxon>Fungi</taxon>
        <taxon>Dikarya</taxon>
        <taxon>Ascomycota</taxon>
        <taxon>Pezizomycotina</taxon>
        <taxon>Dothideomycetes</taxon>
        <taxon>Pleosporomycetidae</taxon>
        <taxon>Pleosporales</taxon>
        <taxon>Lophiotremataceae</taxon>
        <taxon>Lophiotrema</taxon>
    </lineage>
</organism>
<sequence length="508" mass="57600">MAILEQVLAAEWLLVLGLAAIYAANQTHKYHRLRHFKGPFGTGWSEIPHIRAILSHKSHLWYKNVTDRYGKIARIGPNDLLTSSPEVLSHMSAVRSPYTRTSWYNRASRVEPGRDHIFSQCDEDKHTKRRQQMAAGYSGKENTDLEPTIDIYVSQLLALIKRKYLSNAKEARAMDLAKKIQYLTLDVIAHVGFGQAFGNLARDEDVDGYIRCSEQGIGLLAFVCAIGFLPFLQWAPIARLIGPKETDKEGHGKMMVTARRLIDDRIEKGEMDRRSDMLAAFMRHGLTREDLFTESFLQIIAGSDTTATAIRGTMLYVLSNPRVYNKLREEIDDAVAEGRVGDGIVSDAQAKEMPYLQAVLREGFRIHPPVTDIAPKKVPPGGDTVIVDGESVILPGNANIGYSVFGLNHDTSIFGPDADQFRPERWLINNAEDEKRVAEMRKTTELIFGYGKYQCLGKNIAWMEYSKVIFELLRHFDWATAKPETPWKEMNYIGIFVHEEQWVIITER</sequence>
<dbReference type="GO" id="GO:0016705">
    <property type="term" value="F:oxidoreductase activity, acting on paired donors, with incorporation or reduction of molecular oxygen"/>
    <property type="evidence" value="ECO:0007669"/>
    <property type="project" value="InterPro"/>
</dbReference>
<gene>
    <name evidence="7" type="ORF">BDV96DRAFT_526764</name>
</gene>
<dbReference type="AlphaFoldDB" id="A0A6A5YWW2"/>
<dbReference type="GO" id="GO:0005506">
    <property type="term" value="F:iron ion binding"/>
    <property type="evidence" value="ECO:0007669"/>
    <property type="project" value="InterPro"/>
</dbReference>
<dbReference type="OrthoDB" id="3934656at2759"/>
<dbReference type="PANTHER" id="PTHR24305:SF236">
    <property type="entry name" value="PISATIN DEMETHYLASE"/>
    <property type="match status" value="1"/>
</dbReference>
<protein>
    <recommendedName>
        <fullName evidence="4">Cytochrome P450 monooxygenase ABA1</fullName>
    </recommendedName>
    <alternativeName>
        <fullName evidence="5">Abscisic acid biosynthesis protein 1</fullName>
    </alternativeName>
    <alternativeName>
        <fullName evidence="3">Cytochrome P450 monooxygenase aba1</fullName>
    </alternativeName>
</protein>
<dbReference type="InterPro" id="IPR001128">
    <property type="entry name" value="Cyt_P450"/>
</dbReference>
<comment type="pathway">
    <text evidence="1">Hormone biosynthesis.</text>
</comment>
<evidence type="ECO:0000313" key="8">
    <source>
        <dbReference type="Proteomes" id="UP000799770"/>
    </source>
</evidence>
<keyword evidence="6" id="KW-0349">Heme</keyword>